<evidence type="ECO:0000256" key="7">
    <source>
        <dbReference type="ARBA" id="ARBA00023065"/>
    </source>
</evidence>
<dbReference type="Pfam" id="PF00858">
    <property type="entry name" value="ASC"/>
    <property type="match status" value="1"/>
</dbReference>
<dbReference type="PANTHER" id="PTHR11690">
    <property type="entry name" value="AMILORIDE-SENSITIVE SODIUM CHANNEL-RELATED"/>
    <property type="match status" value="1"/>
</dbReference>
<dbReference type="PANTHER" id="PTHR11690:SF296">
    <property type="entry name" value="DEGENERIN-LIKE PROTEIN DEL-10"/>
    <property type="match status" value="1"/>
</dbReference>
<evidence type="ECO:0000256" key="2">
    <source>
        <dbReference type="ARBA" id="ARBA00022448"/>
    </source>
</evidence>
<comment type="similarity">
    <text evidence="11">Belongs to the amiloride-sensitive sodium channel (TC 1.A.6) family.</text>
</comment>
<dbReference type="Gene3D" id="2.60.470.10">
    <property type="entry name" value="Acid-sensing ion channels like domains"/>
    <property type="match status" value="1"/>
</dbReference>
<dbReference type="InterPro" id="IPR001873">
    <property type="entry name" value="ENaC"/>
</dbReference>
<gene>
    <name evidence="13" type="ORF">KUTeg_020842</name>
</gene>
<keyword evidence="6" id="KW-0915">Sodium</keyword>
<keyword evidence="2 11" id="KW-0813">Transport</keyword>
<comment type="caution">
    <text evidence="13">The sequence shown here is derived from an EMBL/GenBank/DDBJ whole genome shotgun (WGS) entry which is preliminary data.</text>
</comment>
<evidence type="ECO:0000256" key="3">
    <source>
        <dbReference type="ARBA" id="ARBA00022461"/>
    </source>
</evidence>
<keyword evidence="5 12" id="KW-1133">Transmembrane helix</keyword>
<dbReference type="PRINTS" id="PR01078">
    <property type="entry name" value="AMINACHANNEL"/>
</dbReference>
<feature type="transmembrane region" description="Helical" evidence="12">
    <location>
        <begin position="12"/>
        <end position="29"/>
    </location>
</feature>
<keyword evidence="3 11" id="KW-0894">Sodium channel</keyword>
<accession>A0ABQ9EED6</accession>
<keyword evidence="8 12" id="KW-0472">Membrane</keyword>
<evidence type="ECO:0000256" key="6">
    <source>
        <dbReference type="ARBA" id="ARBA00023053"/>
    </source>
</evidence>
<evidence type="ECO:0000256" key="1">
    <source>
        <dbReference type="ARBA" id="ARBA00004141"/>
    </source>
</evidence>
<proteinExistence type="inferred from homology"/>
<dbReference type="Proteomes" id="UP001217089">
    <property type="component" value="Unassembled WGS sequence"/>
</dbReference>
<evidence type="ECO:0000256" key="9">
    <source>
        <dbReference type="ARBA" id="ARBA00023201"/>
    </source>
</evidence>
<dbReference type="EMBL" id="JARBDR010000918">
    <property type="protein sequence ID" value="KAJ8301855.1"/>
    <property type="molecule type" value="Genomic_DNA"/>
</dbReference>
<evidence type="ECO:0000256" key="12">
    <source>
        <dbReference type="SAM" id="Phobius"/>
    </source>
</evidence>
<organism evidence="13 14">
    <name type="scientific">Tegillarca granosa</name>
    <name type="common">Malaysian cockle</name>
    <name type="synonym">Anadara granosa</name>
    <dbReference type="NCBI Taxonomy" id="220873"/>
    <lineage>
        <taxon>Eukaryota</taxon>
        <taxon>Metazoa</taxon>
        <taxon>Spiralia</taxon>
        <taxon>Lophotrochozoa</taxon>
        <taxon>Mollusca</taxon>
        <taxon>Bivalvia</taxon>
        <taxon>Autobranchia</taxon>
        <taxon>Pteriomorphia</taxon>
        <taxon>Arcoida</taxon>
        <taxon>Arcoidea</taxon>
        <taxon>Arcidae</taxon>
        <taxon>Tegillarca</taxon>
    </lineage>
</organism>
<reference evidence="13 14" key="1">
    <citation type="submission" date="2022-12" db="EMBL/GenBank/DDBJ databases">
        <title>Chromosome-level genome of Tegillarca granosa.</title>
        <authorList>
            <person name="Kim J."/>
        </authorList>
    </citation>
    <scope>NUCLEOTIDE SEQUENCE [LARGE SCALE GENOMIC DNA]</scope>
    <source>
        <strain evidence="13">Teg-2019</strain>
        <tissue evidence="13">Adductor muscle</tissue>
    </source>
</reference>
<keyword evidence="14" id="KW-1185">Reference proteome</keyword>
<evidence type="ECO:0000313" key="14">
    <source>
        <dbReference type="Proteomes" id="UP001217089"/>
    </source>
</evidence>
<evidence type="ECO:0000313" key="13">
    <source>
        <dbReference type="EMBL" id="KAJ8301855.1"/>
    </source>
</evidence>
<evidence type="ECO:0000256" key="8">
    <source>
        <dbReference type="ARBA" id="ARBA00023136"/>
    </source>
</evidence>
<evidence type="ECO:0000256" key="5">
    <source>
        <dbReference type="ARBA" id="ARBA00022989"/>
    </source>
</evidence>
<evidence type="ECO:0000256" key="11">
    <source>
        <dbReference type="RuleBase" id="RU000679"/>
    </source>
</evidence>
<keyword evidence="7 11" id="KW-0406">Ion transport</keyword>
<keyword evidence="4 11" id="KW-0812">Transmembrane</keyword>
<name>A0ABQ9EED6_TEGGR</name>
<keyword evidence="10 11" id="KW-0407">Ion channel</keyword>
<keyword evidence="9 11" id="KW-0739">Sodium transport</keyword>
<protein>
    <submittedName>
        <fullName evidence="13">Uncharacterized protein</fullName>
    </submittedName>
</protein>
<comment type="subcellular location">
    <subcellularLocation>
        <location evidence="1">Membrane</location>
        <topology evidence="1">Multi-pass membrane protein</topology>
    </subcellularLocation>
</comment>
<sequence>MDGTEVNSRLYSNYFGGCAILACAVYLVFTMTREIQNYLSYPTTTSIKLEVLDELDFPAVTICNLSPFNKSKISFDEKIQNYFMSLDPYLSQNAKPINWSDPYYSLNGFFEPESREYLMNIVSMELLTFLYFCLFDNQYKPCNVFFKPVFTHMGPCFTFNHDGMIKTSMNGGGYNLEVEAFIDQTNYFYGILSASSAGSGVKYSYLPKPYKAFRNGYCLDTEAASFKNPLKSSNYSTIACTEECYRDKLAEVY</sequence>
<evidence type="ECO:0000256" key="4">
    <source>
        <dbReference type="ARBA" id="ARBA00022692"/>
    </source>
</evidence>
<evidence type="ECO:0000256" key="10">
    <source>
        <dbReference type="ARBA" id="ARBA00023303"/>
    </source>
</evidence>